<evidence type="ECO:0000313" key="4">
    <source>
        <dbReference type="Proteomes" id="UP000029590"/>
    </source>
</evidence>
<dbReference type="GO" id="GO:0016491">
    <property type="term" value="F:oxidoreductase activity"/>
    <property type="evidence" value="ECO:0007669"/>
    <property type="project" value="UniProtKB-KW"/>
</dbReference>
<dbReference type="PRINTS" id="PR00080">
    <property type="entry name" value="SDRFAMILY"/>
</dbReference>
<dbReference type="InterPro" id="IPR036291">
    <property type="entry name" value="NAD(P)-bd_dom_sf"/>
</dbReference>
<reference evidence="3 4" key="1">
    <citation type="submission" date="2014-04" db="EMBL/GenBank/DDBJ databases">
        <authorList>
            <person name="Bishop-Lilly K.A."/>
            <person name="Broomall S.M."/>
            <person name="Chain P.S."/>
            <person name="Chertkov O."/>
            <person name="Coyne S.R."/>
            <person name="Daligault H.E."/>
            <person name="Davenport K.W."/>
            <person name="Erkkila T."/>
            <person name="Frey K.G."/>
            <person name="Gibbons H.S."/>
            <person name="Gu W."/>
            <person name="Jaissle J."/>
            <person name="Johnson S.L."/>
            <person name="Koroleva G.I."/>
            <person name="Ladner J.T."/>
            <person name="Lo C.-C."/>
            <person name="Minogue T.D."/>
            <person name="Munk C."/>
            <person name="Palacios G.F."/>
            <person name="Redden C.L."/>
            <person name="Rosenzweig C.N."/>
            <person name="Scholz M.B."/>
            <person name="Teshima H."/>
            <person name="Xu Y."/>
        </authorList>
    </citation>
    <scope>NUCLEOTIDE SEQUENCE [LARGE SCALE GENOMIC DNA]</scope>
    <source>
        <strain evidence="4">gladioli</strain>
    </source>
</reference>
<dbReference type="InterPro" id="IPR002347">
    <property type="entry name" value="SDR_fam"/>
</dbReference>
<evidence type="ECO:0000313" key="3">
    <source>
        <dbReference type="EMBL" id="KGC13926.1"/>
    </source>
</evidence>
<dbReference type="CDD" id="cd05233">
    <property type="entry name" value="SDR_c"/>
    <property type="match status" value="1"/>
</dbReference>
<dbReference type="NCBIfam" id="NF004818">
    <property type="entry name" value="PRK06172.1"/>
    <property type="match status" value="1"/>
</dbReference>
<comment type="caution">
    <text evidence="3">The sequence shown here is derived from an EMBL/GenBank/DDBJ whole genome shotgun (WGS) entry which is preliminary data.</text>
</comment>
<dbReference type="PROSITE" id="PS00061">
    <property type="entry name" value="ADH_SHORT"/>
    <property type="match status" value="1"/>
</dbReference>
<accession>A0AAW3F2C6</accession>
<comment type="similarity">
    <text evidence="1">Belongs to the short-chain dehydrogenases/reductases (SDR) family.</text>
</comment>
<evidence type="ECO:0000256" key="2">
    <source>
        <dbReference type="ARBA" id="ARBA00023002"/>
    </source>
</evidence>
<dbReference type="PRINTS" id="PR00081">
    <property type="entry name" value="GDHRDH"/>
</dbReference>
<dbReference type="PANTHER" id="PTHR24321:SF11">
    <property type="entry name" value="BLR0893 PROTEIN"/>
    <property type="match status" value="1"/>
</dbReference>
<dbReference type="Pfam" id="PF13561">
    <property type="entry name" value="adh_short_C2"/>
    <property type="match status" value="1"/>
</dbReference>
<sequence length="257" mass="26750">MAQYAELNGKVTLITGAGSGIGRTTAIAFAAQGARVVVSDINPNAGEETVKLIREADGKAIFVKTDVSKEGEVQSLIDQAVTTFGRLDIAFNNAGLTQNSALLAEQPSGTYDEIFDVTVRGVWLSMRAEIAQMLKQGGGAIVNMGSMSAVVGIPGLTTYSGSKHAVLGLTRGAALDYAKQGIRINAVGPGTINTPMIDRFVELAGSDSVMEPIRAAHPIGRTGKPEEVAEAVLWLASDASSFVVGHILMVDGGYSVQ</sequence>
<dbReference type="Gene3D" id="3.40.50.720">
    <property type="entry name" value="NAD(P)-binding Rossmann-like Domain"/>
    <property type="match status" value="1"/>
</dbReference>
<dbReference type="RefSeq" id="WP_036055993.1">
    <property type="nucleotide sequence ID" value="NZ_CADEQC010000001.1"/>
</dbReference>
<proteinExistence type="inferred from homology"/>
<keyword evidence="2" id="KW-0560">Oxidoreductase</keyword>
<organism evidence="3 4">
    <name type="scientific">Burkholderia gladioli</name>
    <name type="common">Pseudomonas marginata</name>
    <name type="synonym">Phytomonas marginata</name>
    <dbReference type="NCBI Taxonomy" id="28095"/>
    <lineage>
        <taxon>Bacteria</taxon>
        <taxon>Pseudomonadati</taxon>
        <taxon>Pseudomonadota</taxon>
        <taxon>Betaproteobacteria</taxon>
        <taxon>Burkholderiales</taxon>
        <taxon>Burkholderiaceae</taxon>
        <taxon>Burkholderia</taxon>
    </lineage>
</organism>
<dbReference type="SUPFAM" id="SSF51735">
    <property type="entry name" value="NAD(P)-binding Rossmann-fold domains"/>
    <property type="match status" value="1"/>
</dbReference>
<dbReference type="EMBL" id="JPGG01000016">
    <property type="protein sequence ID" value="KGC13926.1"/>
    <property type="molecule type" value="Genomic_DNA"/>
</dbReference>
<dbReference type="NCBIfam" id="NF005559">
    <property type="entry name" value="PRK07231.1"/>
    <property type="match status" value="1"/>
</dbReference>
<dbReference type="KEGG" id="bgo:BM43_5439"/>
<protein>
    <submittedName>
        <fullName evidence="3">Short chain dehydrogenase family protein</fullName>
    </submittedName>
</protein>
<dbReference type="InterPro" id="IPR020904">
    <property type="entry name" value="Sc_DH/Rdtase_CS"/>
</dbReference>
<dbReference type="PANTHER" id="PTHR24321">
    <property type="entry name" value="DEHYDROGENASES, SHORT CHAIN"/>
    <property type="match status" value="1"/>
</dbReference>
<gene>
    <name evidence="3" type="ORF">DM48_2327</name>
</gene>
<dbReference type="AlphaFoldDB" id="A0AAW3F2C6"/>
<dbReference type="FunFam" id="3.40.50.720:FF:000084">
    <property type="entry name" value="Short-chain dehydrogenase reductase"/>
    <property type="match status" value="1"/>
</dbReference>
<evidence type="ECO:0000256" key="1">
    <source>
        <dbReference type="ARBA" id="ARBA00006484"/>
    </source>
</evidence>
<dbReference type="Proteomes" id="UP000029590">
    <property type="component" value="Unassembled WGS sequence"/>
</dbReference>
<name>A0AAW3F2C6_BURGA</name>